<dbReference type="Pfam" id="PF07715">
    <property type="entry name" value="Plug"/>
    <property type="match status" value="1"/>
</dbReference>
<dbReference type="Gene3D" id="2.170.130.10">
    <property type="entry name" value="TonB-dependent receptor, plug domain"/>
    <property type="match status" value="1"/>
</dbReference>
<dbReference type="InterPro" id="IPR012910">
    <property type="entry name" value="Plug_dom"/>
</dbReference>
<dbReference type="InterPro" id="IPR037066">
    <property type="entry name" value="Plug_dom_sf"/>
</dbReference>
<reference evidence="8 9" key="1">
    <citation type="journal article" date="2014" name="Genome Announc.">
        <title>Draft Genome Sequence of the Agar-Degrading Bacterium Catenovulum sp. Strain DS-2, Isolated from Intestines of Haliotis diversicolor.</title>
        <authorList>
            <person name="Shan D."/>
            <person name="Li X."/>
            <person name="Gu Z."/>
            <person name="Wei G."/>
            <person name="Gao Z."/>
            <person name="Shao Z."/>
        </authorList>
    </citation>
    <scope>NUCLEOTIDE SEQUENCE [LARGE SCALE GENOMIC DNA]</scope>
    <source>
        <strain evidence="8 9">DS-2</strain>
    </source>
</reference>
<dbReference type="EMBL" id="ARZY01000014">
    <property type="protein sequence ID" value="EWH10235.1"/>
    <property type="molecule type" value="Genomic_DNA"/>
</dbReference>
<protein>
    <submittedName>
        <fullName evidence="8">TonB-dependent receptor</fullName>
    </submittedName>
</protein>
<keyword evidence="9" id="KW-1185">Reference proteome</keyword>
<dbReference type="PATRIC" id="fig|1328313.3.peg.1848"/>
<proteinExistence type="inferred from homology"/>
<dbReference type="PANTHER" id="PTHR40980:SF3">
    <property type="entry name" value="TONB-DEPENDENT RECEPTOR-LIKE BETA-BARREL DOMAIN-CONTAINING PROTEIN"/>
    <property type="match status" value="1"/>
</dbReference>
<dbReference type="Proteomes" id="UP000019276">
    <property type="component" value="Unassembled WGS sequence"/>
</dbReference>
<dbReference type="InterPro" id="IPR010104">
    <property type="entry name" value="TonB_rcpt_bac"/>
</dbReference>
<dbReference type="GO" id="GO:0009279">
    <property type="term" value="C:cell outer membrane"/>
    <property type="evidence" value="ECO:0007669"/>
    <property type="project" value="UniProtKB-SubCell"/>
</dbReference>
<dbReference type="NCBIfam" id="TIGR01782">
    <property type="entry name" value="TonB-Xanth-Caul"/>
    <property type="match status" value="1"/>
</dbReference>
<evidence type="ECO:0000256" key="5">
    <source>
        <dbReference type="SAM" id="SignalP"/>
    </source>
</evidence>
<dbReference type="Pfam" id="PF00593">
    <property type="entry name" value="TonB_dep_Rec_b-barrel"/>
    <property type="match status" value="1"/>
</dbReference>
<comment type="subcellular location">
    <subcellularLocation>
        <location evidence="1 4">Cell outer membrane</location>
    </subcellularLocation>
</comment>
<dbReference type="eggNOG" id="COG1629">
    <property type="taxonomic scope" value="Bacteria"/>
</dbReference>
<dbReference type="Gene3D" id="2.40.170.20">
    <property type="entry name" value="TonB-dependent receptor, beta-barrel domain"/>
    <property type="match status" value="1"/>
</dbReference>
<evidence type="ECO:0000259" key="6">
    <source>
        <dbReference type="Pfam" id="PF00593"/>
    </source>
</evidence>
<feature type="chain" id="PRO_5004898607" evidence="5">
    <location>
        <begin position="27"/>
        <end position="912"/>
    </location>
</feature>
<evidence type="ECO:0000256" key="3">
    <source>
        <dbReference type="ARBA" id="ARBA00023237"/>
    </source>
</evidence>
<dbReference type="OrthoDB" id="8727862at2"/>
<dbReference type="InterPro" id="IPR000531">
    <property type="entry name" value="Beta-barrel_TonB"/>
</dbReference>
<comment type="similarity">
    <text evidence="4">Belongs to the TonB-dependent receptor family.</text>
</comment>
<keyword evidence="3" id="KW-0998">Cell outer membrane</keyword>
<evidence type="ECO:0000313" key="8">
    <source>
        <dbReference type="EMBL" id="EWH10235.1"/>
    </source>
</evidence>
<name>W7QY56_9ALTE</name>
<feature type="domain" description="TonB-dependent receptor-like beta-barrel" evidence="6">
    <location>
        <begin position="525"/>
        <end position="879"/>
    </location>
</feature>
<keyword evidence="8" id="KW-0675">Receptor</keyword>
<keyword evidence="2 4" id="KW-0472">Membrane</keyword>
<organism evidence="8 9">
    <name type="scientific">Catenovulum agarivorans DS-2</name>
    <dbReference type="NCBI Taxonomy" id="1328313"/>
    <lineage>
        <taxon>Bacteria</taxon>
        <taxon>Pseudomonadati</taxon>
        <taxon>Pseudomonadota</taxon>
        <taxon>Gammaproteobacteria</taxon>
        <taxon>Alteromonadales</taxon>
        <taxon>Alteromonadaceae</taxon>
        <taxon>Catenovulum</taxon>
    </lineage>
</organism>
<gene>
    <name evidence="8" type="ORF">DS2_09057</name>
</gene>
<dbReference type="PANTHER" id="PTHR40980">
    <property type="entry name" value="PLUG DOMAIN-CONTAINING PROTEIN"/>
    <property type="match status" value="1"/>
</dbReference>
<evidence type="ECO:0000259" key="7">
    <source>
        <dbReference type="Pfam" id="PF07715"/>
    </source>
</evidence>
<dbReference type="AlphaFoldDB" id="W7QY56"/>
<sequence length="912" mass="99586">MYNKKFINLSVAVAVSNALINAQAIAQEPNETEIILVKGIKSSLVKAIDTKREARGVVDSISAEDIGKFPDQNVAESLQRIPGVAIDRSGGEGQRITVRGFGPEFNNVLVNGRTMATENQERDFSFDTLASELISGTEVYKTYSADMTDGGIGSTVNLITARPFDISGSKFVFSAKALHEELSGKTTPQFSGLASGTFADDTLGLLISFSHQERKARVDQVNTRGFLNDVDLSHVGGATSSFVQQTNDQIVDFQDRTRTGGTVVLQYAPSEDLTITADALYSDFNVESDATSIGHWMTMSELSDITVDANGTVTQLTHSDNGATDFVARSFNRPTSTKGFGLNAEWKISDKLEMQFDISESSAKSDNGGNDIFAVIGFNNSISSTNNSGIIKVTGIPELSPSLGRAHLANREGLKIEDDVSEIKVDGSYFIELGPLTSINFGVASLDREKANTSYGTNSSVLCLYCGYPIDVPDNLLTSFTPDGFMSGEDTDGVPTSWLRFDGDAYFDYLESDEAASARDQALNLESGTTRAILDANNGFSPQRQADSFAIEESVLAAYVDLAFDGELADMFWRANFGLRYTETDMTAKGRQIALLALEEIPNDETLLTAVFTENEIAVNKTNSYSNLLPAFNFQLDITDDLIGRFAYSQTITRPTMRTLAPRTSYDVLSPGALRASSGNPEIDLYESTNFDLSLEWYFSDVSYVSAAYFRKSVDNFIVTGIRKEIFKNPNTGEDITEPDGSEALWDVAGFVNSPETLSVDGLELSYQQTFDMLPGIFSGLGVFANITMVDSDTEIDVNNLEESFALTGLGDSRNFVVFYEKDALQMRVALNQRDEFLQTLRNPTGGDPIFVEDYSQVDMSASYDVSENITVFLEGLNVTGEKVKSKGRFDNHFVSLVDSGARYTFGIRASY</sequence>
<evidence type="ECO:0000256" key="2">
    <source>
        <dbReference type="ARBA" id="ARBA00023136"/>
    </source>
</evidence>
<evidence type="ECO:0000256" key="4">
    <source>
        <dbReference type="RuleBase" id="RU003357"/>
    </source>
</evidence>
<dbReference type="STRING" id="1328313.DS2_09057"/>
<dbReference type="RefSeq" id="WP_035014417.1">
    <property type="nucleotide sequence ID" value="NZ_ARZY01000014.1"/>
</dbReference>
<dbReference type="CDD" id="cd01347">
    <property type="entry name" value="ligand_gated_channel"/>
    <property type="match status" value="1"/>
</dbReference>
<dbReference type="InterPro" id="IPR036942">
    <property type="entry name" value="Beta-barrel_TonB_sf"/>
</dbReference>
<feature type="signal peptide" evidence="5">
    <location>
        <begin position="1"/>
        <end position="26"/>
    </location>
</feature>
<dbReference type="SUPFAM" id="SSF56935">
    <property type="entry name" value="Porins"/>
    <property type="match status" value="1"/>
</dbReference>
<accession>W7QY56</accession>
<evidence type="ECO:0000256" key="1">
    <source>
        <dbReference type="ARBA" id="ARBA00004442"/>
    </source>
</evidence>
<keyword evidence="4" id="KW-0798">TonB box</keyword>
<evidence type="ECO:0000313" key="9">
    <source>
        <dbReference type="Proteomes" id="UP000019276"/>
    </source>
</evidence>
<keyword evidence="5" id="KW-0732">Signal</keyword>
<feature type="domain" description="TonB-dependent receptor plug" evidence="7">
    <location>
        <begin position="51"/>
        <end position="153"/>
    </location>
</feature>
<comment type="caution">
    <text evidence="8">The sequence shown here is derived from an EMBL/GenBank/DDBJ whole genome shotgun (WGS) entry which is preliminary data.</text>
</comment>